<keyword evidence="2" id="KW-0547">Nucleotide-binding</keyword>
<dbReference type="SUPFAM" id="SSF111331">
    <property type="entry name" value="NAD kinase/diacylglycerol kinase-like"/>
    <property type="match status" value="1"/>
</dbReference>
<protein>
    <recommendedName>
        <fullName evidence="5">DAGKc domain-containing protein</fullName>
    </recommendedName>
</protein>
<dbReference type="Gene3D" id="2.60.200.40">
    <property type="match status" value="1"/>
</dbReference>
<dbReference type="OrthoDB" id="142078at2"/>
<dbReference type="PANTHER" id="PTHR12358:SF54">
    <property type="entry name" value="SPHINGOSINE KINASE RELATED PROTEIN"/>
    <property type="match status" value="1"/>
</dbReference>
<dbReference type="PROSITE" id="PS50146">
    <property type="entry name" value="DAGK"/>
    <property type="match status" value="1"/>
</dbReference>
<dbReference type="Pfam" id="PF19279">
    <property type="entry name" value="YegS_C"/>
    <property type="match status" value="1"/>
</dbReference>
<dbReference type="Gene3D" id="3.40.50.10330">
    <property type="entry name" value="Probable inorganic polyphosphate/atp-NAD kinase, domain 1"/>
    <property type="match status" value="1"/>
</dbReference>
<dbReference type="EMBL" id="AAOH01000007">
    <property type="protein sequence ID" value="EAR27226.1"/>
    <property type="molecule type" value="Genomic_DNA"/>
</dbReference>
<dbReference type="InterPro" id="IPR001206">
    <property type="entry name" value="Diacylglycerol_kinase_cat_dom"/>
</dbReference>
<dbReference type="NCBIfam" id="TIGR00147">
    <property type="entry name" value="YegS/Rv2252/BmrU family lipid kinase"/>
    <property type="match status" value="1"/>
</dbReference>
<dbReference type="Pfam" id="PF00781">
    <property type="entry name" value="DAGK_cat"/>
    <property type="match status" value="1"/>
</dbReference>
<sequence length="307" mass="34272">MLQNIAQSIFKLRNLINVQPFSFLIVTNPFQNALKRRLMAWLVNELANKNIRYQLYYTSTSFSENSRFFEQNLHLHQQVVVLGGDGTLHLVVNCMAHQLKPIALLPCGTGNDFARSLGFTMTQFKDAIFSSHQLQVDLGKVGERYFINVAGIGFDGQVVAHSIGKQKIGSWAKLAYLVLTLKHLFCYQAEPIALKHGGEPYHYQHFMTLFANGRYFGGGMKVAPKANIADGELECVMIRDCSLLTKLVQLIRMTFAMPLSPKVVKQMAIKEMSVLSVGLPIEADGEYIGLTPTIIKLVPNAILIKAP</sequence>
<evidence type="ECO:0000256" key="3">
    <source>
        <dbReference type="ARBA" id="ARBA00022777"/>
    </source>
</evidence>
<dbReference type="GO" id="GO:0016301">
    <property type="term" value="F:kinase activity"/>
    <property type="evidence" value="ECO:0007669"/>
    <property type="project" value="UniProtKB-KW"/>
</dbReference>
<name>A4CE34_9GAMM</name>
<dbReference type="SMART" id="SM00046">
    <property type="entry name" value="DAGKc"/>
    <property type="match status" value="1"/>
</dbReference>
<organism evidence="6 7">
    <name type="scientific">Pseudoalteromonas tunicata D2</name>
    <dbReference type="NCBI Taxonomy" id="87626"/>
    <lineage>
        <taxon>Bacteria</taxon>
        <taxon>Pseudomonadati</taxon>
        <taxon>Pseudomonadota</taxon>
        <taxon>Gammaproteobacteria</taxon>
        <taxon>Alteromonadales</taxon>
        <taxon>Pseudoalteromonadaceae</taxon>
        <taxon>Pseudoalteromonas</taxon>
    </lineage>
</organism>
<feature type="domain" description="DAGKc" evidence="5">
    <location>
        <begin position="67"/>
        <end position="145"/>
    </location>
</feature>
<dbReference type="InterPro" id="IPR045540">
    <property type="entry name" value="YegS/DAGK_C"/>
</dbReference>
<evidence type="ECO:0000313" key="7">
    <source>
        <dbReference type="Proteomes" id="UP000006201"/>
    </source>
</evidence>
<dbReference type="GO" id="GO:0005524">
    <property type="term" value="F:ATP binding"/>
    <property type="evidence" value="ECO:0007669"/>
    <property type="project" value="UniProtKB-KW"/>
</dbReference>
<dbReference type="PANTHER" id="PTHR12358">
    <property type="entry name" value="SPHINGOSINE KINASE"/>
    <property type="match status" value="1"/>
</dbReference>
<dbReference type="InterPro" id="IPR005218">
    <property type="entry name" value="Diacylglycerol/lipid_kinase"/>
</dbReference>
<keyword evidence="3" id="KW-0418">Kinase</keyword>
<evidence type="ECO:0000256" key="1">
    <source>
        <dbReference type="ARBA" id="ARBA00022679"/>
    </source>
</evidence>
<dbReference type="InterPro" id="IPR050187">
    <property type="entry name" value="Lipid_Phosphate_FormReg"/>
</dbReference>
<dbReference type="AlphaFoldDB" id="A4CE34"/>
<keyword evidence="4" id="KW-0067">ATP-binding</keyword>
<dbReference type="eggNOG" id="COG1597">
    <property type="taxonomic scope" value="Bacteria"/>
</dbReference>
<dbReference type="Proteomes" id="UP000006201">
    <property type="component" value="Unassembled WGS sequence"/>
</dbReference>
<accession>A4CE34</accession>
<evidence type="ECO:0000256" key="4">
    <source>
        <dbReference type="ARBA" id="ARBA00022840"/>
    </source>
</evidence>
<dbReference type="InterPro" id="IPR017438">
    <property type="entry name" value="ATP-NAD_kinase_N"/>
</dbReference>
<comment type="caution">
    <text evidence="6">The sequence shown here is derived from an EMBL/GenBank/DDBJ whole genome shotgun (WGS) entry which is preliminary data.</text>
</comment>
<proteinExistence type="predicted"/>
<evidence type="ECO:0000259" key="5">
    <source>
        <dbReference type="PROSITE" id="PS50146"/>
    </source>
</evidence>
<reference evidence="6 7" key="1">
    <citation type="submission" date="2006-02" db="EMBL/GenBank/DDBJ databases">
        <authorList>
            <person name="Moran M.A."/>
            <person name="Kjelleberg S."/>
            <person name="Egan S."/>
            <person name="Saunders N."/>
            <person name="Thomas T."/>
            <person name="Ferriera S."/>
            <person name="Johnson J."/>
            <person name="Kravitz S."/>
            <person name="Halpern A."/>
            <person name="Remington K."/>
            <person name="Beeson K."/>
            <person name="Tran B."/>
            <person name="Rogers Y.-H."/>
            <person name="Friedman R."/>
            <person name="Venter J.C."/>
        </authorList>
    </citation>
    <scope>NUCLEOTIDE SEQUENCE [LARGE SCALE GENOMIC DNA]</scope>
    <source>
        <strain evidence="6 7">D2</strain>
    </source>
</reference>
<dbReference type="GO" id="GO:0008654">
    <property type="term" value="P:phospholipid biosynthetic process"/>
    <property type="evidence" value="ECO:0007669"/>
    <property type="project" value="InterPro"/>
</dbReference>
<evidence type="ECO:0000256" key="2">
    <source>
        <dbReference type="ARBA" id="ARBA00022741"/>
    </source>
</evidence>
<keyword evidence="1" id="KW-0808">Transferase</keyword>
<keyword evidence="7" id="KW-1185">Reference proteome</keyword>
<dbReference type="STRING" id="87626.PTD2_06130"/>
<gene>
    <name evidence="6" type="ORF">PTD2_06130</name>
</gene>
<dbReference type="RefSeq" id="WP_009839089.1">
    <property type="nucleotide sequence ID" value="NZ_AAOH01000007.1"/>
</dbReference>
<evidence type="ECO:0000313" key="6">
    <source>
        <dbReference type="EMBL" id="EAR27226.1"/>
    </source>
</evidence>
<dbReference type="HOGENOM" id="CLU_045532_0_0_6"/>
<dbReference type="InterPro" id="IPR016064">
    <property type="entry name" value="NAD/diacylglycerol_kinase_sf"/>
</dbReference>